<reference evidence="2" key="2">
    <citation type="submission" date="2017-01" db="EMBL/GenBank/DDBJ databases">
        <title>Genome sequencing and annotation of Geobacillus sp. 1017, a Hydrocarbon-Oxidizing Thermophilic Bacterium Isolated from a Heavy Oil Reservoir (China).</title>
        <authorList>
            <person name="Kadnikov V.V."/>
            <person name="Mardanov A.V."/>
            <person name="Poltaraus A.B."/>
            <person name="Sokolova D.S."/>
            <person name="Semenova E.M."/>
            <person name="Ravin N.V."/>
            <person name="Tourova T.P."/>
            <person name="Nazina T.N."/>
        </authorList>
    </citation>
    <scope>NUCLEOTIDE SEQUENCE [LARGE SCALE GENOMIC DNA]</scope>
    <source>
        <strain evidence="2">1017</strain>
    </source>
</reference>
<evidence type="ECO:0000313" key="2">
    <source>
        <dbReference type="Proteomes" id="UP000186030"/>
    </source>
</evidence>
<dbReference type="Proteomes" id="UP000186030">
    <property type="component" value="Unassembled WGS sequence"/>
</dbReference>
<evidence type="ECO:0000313" key="1">
    <source>
        <dbReference type="EMBL" id="OKO92929.1"/>
    </source>
</evidence>
<name>A0A1Q5SY35_9BACL</name>
<protein>
    <submittedName>
        <fullName evidence="1">Uncharacterized protein</fullName>
    </submittedName>
</protein>
<accession>A0A1Q5SY35</accession>
<dbReference type="EMBL" id="MQMG01000027">
    <property type="protein sequence ID" value="OKO92929.1"/>
    <property type="molecule type" value="Genomic_DNA"/>
</dbReference>
<dbReference type="AlphaFoldDB" id="A0A1Q5SY35"/>
<comment type="caution">
    <text evidence="1">The sequence shown here is derived from an EMBL/GenBank/DDBJ whole genome shotgun (WGS) entry which is preliminary data.</text>
</comment>
<reference evidence="1 2" key="1">
    <citation type="submission" date="2016-11" db="EMBL/GenBank/DDBJ databases">
        <authorList>
            <person name="Kadnikov V."/>
            <person name="Nazina T."/>
        </authorList>
    </citation>
    <scope>NUCLEOTIDE SEQUENCE [LARGE SCALE GENOMIC DNA]</scope>
    <source>
        <strain evidence="1 2">1017</strain>
    </source>
</reference>
<proteinExistence type="predicted"/>
<organism evidence="1 2">
    <name type="scientific">Geobacillus proteiniphilus</name>
    <dbReference type="NCBI Taxonomy" id="860353"/>
    <lineage>
        <taxon>Bacteria</taxon>
        <taxon>Bacillati</taxon>
        <taxon>Bacillota</taxon>
        <taxon>Bacilli</taxon>
        <taxon>Bacillales</taxon>
        <taxon>Anoxybacillaceae</taxon>
        <taxon>Geobacillus</taxon>
    </lineage>
</organism>
<sequence>MKEFFQEAVGAGDRSRNLRFREPGAVPAATRQALAFELRKRMR</sequence>
<gene>
    <name evidence="1" type="ORF">BRO54_2221</name>
</gene>